<organism evidence="2 3">
    <name type="scientific">Trinickia symbiotica</name>
    <dbReference type="NCBI Taxonomy" id="863227"/>
    <lineage>
        <taxon>Bacteria</taxon>
        <taxon>Pseudomonadati</taxon>
        <taxon>Pseudomonadota</taxon>
        <taxon>Betaproteobacteria</taxon>
        <taxon>Burkholderiales</taxon>
        <taxon>Burkholderiaceae</taxon>
        <taxon>Trinickia</taxon>
    </lineage>
</organism>
<comment type="caution">
    <text evidence="2">The sequence shown here is derived from an EMBL/GenBank/DDBJ whole genome shotgun (WGS) entry which is preliminary data.</text>
</comment>
<keyword evidence="1" id="KW-0472">Membrane</keyword>
<proteinExistence type="predicted"/>
<dbReference type="EMBL" id="PYUC01000002">
    <property type="protein sequence ID" value="PTB21779.1"/>
    <property type="molecule type" value="Genomic_DNA"/>
</dbReference>
<feature type="transmembrane region" description="Helical" evidence="1">
    <location>
        <begin position="79"/>
        <end position="98"/>
    </location>
</feature>
<accession>A0A2T3XZ38</accession>
<dbReference type="Proteomes" id="UP000240638">
    <property type="component" value="Unassembled WGS sequence"/>
</dbReference>
<protein>
    <submittedName>
        <fullName evidence="2">Uncharacterized protein</fullName>
    </submittedName>
</protein>
<keyword evidence="1" id="KW-0812">Transmembrane</keyword>
<name>A0A2T3XZ38_9BURK</name>
<dbReference type="AlphaFoldDB" id="A0A2T3XZ38"/>
<evidence type="ECO:0000256" key="1">
    <source>
        <dbReference type="SAM" id="Phobius"/>
    </source>
</evidence>
<gene>
    <name evidence="2" type="ORF">C9I57_03800</name>
</gene>
<sequence length="100" mass="10507">METMQMTLRHGDAPLYGVLAALGILGAGVRWYLVDNPSNGLMEFVISVSAALFVCFGVTALGGFVSLAIGKKIGAQQDFFAFLGSIVGAIMFFVWVVASG</sequence>
<reference evidence="2 3" key="1">
    <citation type="submission" date="2018-03" db="EMBL/GenBank/DDBJ databases">
        <title>Whole genome analyses suggest that Burkholderia sensu lato contains two further novel genera in the rhizoxinica-symbiotica group Mycetohabitans gen. nov., and Trinickia gen. nov.: implications for the evolution of diazotrophy and nodulation in the Burkholderiaceae.</title>
        <authorList>
            <person name="Estrada De Los Santos P."/>
            <person name="Palmer M."/>
            <person name="Chavez-Ramirez B."/>
            <person name="Steenkamp E.T."/>
            <person name="Hirsch A.M."/>
            <person name="Manyaka P."/>
            <person name="Maluk M."/>
            <person name="Lafos M."/>
            <person name="Crook M."/>
            <person name="Gross E."/>
            <person name="Simon M.F."/>
            <person name="Bueno Dos Reis Junior F."/>
            <person name="Poole P.S."/>
            <person name="Venter S.N."/>
            <person name="James E.K."/>
        </authorList>
    </citation>
    <scope>NUCLEOTIDE SEQUENCE [LARGE SCALE GENOMIC DNA]</scope>
    <source>
        <strain evidence="2 3">JPY-366</strain>
    </source>
</reference>
<keyword evidence="1" id="KW-1133">Transmembrane helix</keyword>
<evidence type="ECO:0000313" key="2">
    <source>
        <dbReference type="EMBL" id="PTB21779.1"/>
    </source>
</evidence>
<feature type="transmembrane region" description="Helical" evidence="1">
    <location>
        <begin position="44"/>
        <end position="67"/>
    </location>
</feature>
<feature type="transmembrane region" description="Helical" evidence="1">
    <location>
        <begin position="12"/>
        <end position="32"/>
    </location>
</feature>
<evidence type="ECO:0000313" key="3">
    <source>
        <dbReference type="Proteomes" id="UP000240638"/>
    </source>
</evidence>